<feature type="transmembrane region" description="Helical" evidence="7">
    <location>
        <begin position="699"/>
        <end position="719"/>
    </location>
</feature>
<evidence type="ECO:0000256" key="1">
    <source>
        <dbReference type="ARBA" id="ARBA00004651"/>
    </source>
</evidence>
<dbReference type="InterPro" id="IPR000731">
    <property type="entry name" value="SSD"/>
</dbReference>
<feature type="transmembrane region" description="Helical" evidence="7">
    <location>
        <begin position="766"/>
        <end position="787"/>
    </location>
</feature>
<dbReference type="PROSITE" id="PS50156">
    <property type="entry name" value="SSD"/>
    <property type="match status" value="2"/>
</dbReference>
<dbReference type="GO" id="GO:0005886">
    <property type="term" value="C:plasma membrane"/>
    <property type="evidence" value="ECO:0007669"/>
    <property type="project" value="UniProtKB-SubCell"/>
</dbReference>
<protein>
    <submittedName>
        <fullName evidence="9">Hypothetical conserved protein</fullName>
    </submittedName>
</protein>
<dbReference type="PANTHER" id="PTHR33406:SF6">
    <property type="entry name" value="MEMBRANE PROTEIN YDGH-RELATED"/>
    <property type="match status" value="1"/>
</dbReference>
<evidence type="ECO:0000256" key="3">
    <source>
        <dbReference type="ARBA" id="ARBA00022475"/>
    </source>
</evidence>
<comment type="subcellular location">
    <subcellularLocation>
        <location evidence="1">Cell membrane</location>
        <topology evidence="1">Multi-pass membrane protein</topology>
    </subcellularLocation>
</comment>
<evidence type="ECO:0000256" key="7">
    <source>
        <dbReference type="SAM" id="Phobius"/>
    </source>
</evidence>
<name>H5SC84_9BACT</name>
<accession>H5SC84</accession>
<feature type="transmembrane region" description="Helical" evidence="7">
    <location>
        <begin position="243"/>
        <end position="261"/>
    </location>
</feature>
<dbReference type="AlphaFoldDB" id="H5SC84"/>
<evidence type="ECO:0000259" key="8">
    <source>
        <dbReference type="PROSITE" id="PS50156"/>
    </source>
</evidence>
<evidence type="ECO:0000256" key="6">
    <source>
        <dbReference type="ARBA" id="ARBA00023136"/>
    </source>
</evidence>
<organism evidence="9">
    <name type="scientific">uncultured Acetothermia bacterium</name>
    <dbReference type="NCBI Taxonomy" id="236499"/>
    <lineage>
        <taxon>Bacteria</taxon>
        <taxon>Candidatus Bipolaricaulota</taxon>
        <taxon>environmental samples</taxon>
    </lineage>
</organism>
<dbReference type="SUPFAM" id="SSF82866">
    <property type="entry name" value="Multidrug efflux transporter AcrB transmembrane domain"/>
    <property type="match status" value="2"/>
</dbReference>
<dbReference type="Pfam" id="PF03176">
    <property type="entry name" value="MMPL"/>
    <property type="match status" value="2"/>
</dbReference>
<keyword evidence="3" id="KW-1003">Cell membrane</keyword>
<feature type="transmembrane region" description="Helical" evidence="7">
    <location>
        <begin position="459"/>
        <end position="477"/>
    </location>
</feature>
<reference evidence="9" key="1">
    <citation type="journal article" date="2005" name="Environ. Microbiol.">
        <title>Genetic and functional properties of uncultivated thermophilic crenarchaeotes from a subsurface gold mine as revealed by analysis of genome fragments.</title>
        <authorList>
            <person name="Nunoura T."/>
            <person name="Hirayama H."/>
            <person name="Takami H."/>
            <person name="Oida H."/>
            <person name="Nishi S."/>
            <person name="Shimamura S."/>
            <person name="Suzuki Y."/>
            <person name="Inagaki F."/>
            <person name="Takai K."/>
            <person name="Nealson K.H."/>
            <person name="Horikoshi K."/>
        </authorList>
    </citation>
    <scope>NUCLEOTIDE SEQUENCE</scope>
</reference>
<keyword evidence="6 7" id="KW-0472">Membrane</keyword>
<feature type="domain" description="SSD" evidence="8">
    <location>
        <begin position="698"/>
        <end position="816"/>
    </location>
</feature>
<dbReference type="InterPro" id="IPR050545">
    <property type="entry name" value="Mycobact_MmpL"/>
</dbReference>
<sequence>MNIMHRARGPWVTLIVIGLITALCAVGLTKLRVANDPQEFLPDHPTVQLFGEIERDFGVASFAHVIAVRFAPRENFTIESPQAILEMEAVLQALRAVPGIISVQGIPDFVKFVRSELHGGDRRFYSLPTDGDELGYSFPEIIRMTFQRMALLKKFTSLAGTALATATIAKDADIIEVSRKALAAIKPVQERAVALEIGLVSYGETLDVFNQTTQRDIRYLTPLVFALIALTLLWVFRLTRPWELVLVFVLIASVALGAFSPELFSGAALPVDLVLTGAVALLVLITYKPLASLYLTLGVVGLSGIWAFGLLGWLGVPVNFLMAAVFPLLMGIGDDYAIHLLHRYEEERCKRQSGPQAIGIALTRTGRAITLTTLTTAVGFTALFFAPSPPIRWFGLLSAVSVISAFVITVALIPALKQIFPEGPRTEPWPSARRIFAHPQASLVSLWLGRYAELLRSRAVMTAVLLVGLVLGAVGYWEGRAFQTYTVDYRRLLPADYPTVVLYTQINQEFRTYDEVQLVLRGEIARLDVMRVLLKDIPEALAASPYAHTVTSIAHYLEDVRAANPQLAQGFLERFVGDPDGAYRWLLGEVFAKDSLRQRAEAYVLPIYASEKAVVRVGTMRFSDQEGVRRVVRDISDRLAPVIAKLQELGVEAQLTGVPFVEELGLNALHQSLTQSLAISFALCFLVMALALRSVRWGLIGLFPMILVTGLLLGTVSFFKLELNAATAIVAAISIGLGVDYAIHLIQRFREERDLVRATARTGEALLAAFFTTASAFFVLMLSTITWNRDFGLLVGLAVFYAFVVTILVFPALLAMTSQEGQ</sequence>
<feature type="domain" description="SSD" evidence="8">
    <location>
        <begin position="307"/>
        <end position="419"/>
    </location>
</feature>
<feature type="transmembrane region" description="Helical" evidence="7">
    <location>
        <begin position="725"/>
        <end position="746"/>
    </location>
</feature>
<evidence type="ECO:0000256" key="5">
    <source>
        <dbReference type="ARBA" id="ARBA00022989"/>
    </source>
</evidence>
<feature type="transmembrane region" description="Helical" evidence="7">
    <location>
        <begin position="219"/>
        <end position="236"/>
    </location>
</feature>
<keyword evidence="4 7" id="KW-0812">Transmembrane</keyword>
<evidence type="ECO:0000256" key="2">
    <source>
        <dbReference type="ARBA" id="ARBA00010157"/>
    </source>
</evidence>
<feature type="transmembrane region" description="Helical" evidence="7">
    <location>
        <begin position="793"/>
        <end position="816"/>
    </location>
</feature>
<feature type="transmembrane region" description="Helical" evidence="7">
    <location>
        <begin position="368"/>
        <end position="387"/>
    </location>
</feature>
<proteinExistence type="inferred from homology"/>
<evidence type="ECO:0000256" key="4">
    <source>
        <dbReference type="ARBA" id="ARBA00022692"/>
    </source>
</evidence>
<feature type="transmembrane region" description="Helical" evidence="7">
    <location>
        <begin position="267"/>
        <end position="287"/>
    </location>
</feature>
<gene>
    <name evidence="9" type="ORF">HGMM_F08F07C29</name>
</gene>
<reference evidence="9" key="2">
    <citation type="journal article" date="2012" name="PLoS ONE">
        <title>A Deeply Branching Thermophilic Bacterium with an Ancient Acetyl-CoA Pathway Dominates a Subsurface Ecosystem.</title>
        <authorList>
            <person name="Takami H."/>
            <person name="Noguchi H."/>
            <person name="Takaki Y."/>
            <person name="Uchiyama I."/>
            <person name="Toyoda A."/>
            <person name="Nishi S."/>
            <person name="Chee G.-J."/>
            <person name="Arai W."/>
            <person name="Nunoura T."/>
            <person name="Itoh T."/>
            <person name="Hattori M."/>
            <person name="Takai K."/>
        </authorList>
    </citation>
    <scope>NUCLEOTIDE SEQUENCE</scope>
</reference>
<dbReference type="EMBL" id="AP011666">
    <property type="protein sequence ID" value="BAL53770.1"/>
    <property type="molecule type" value="Genomic_DNA"/>
</dbReference>
<comment type="similarity">
    <text evidence="2">Belongs to the resistance-nodulation-cell division (RND) (TC 2.A.6) family. MmpL subfamily.</text>
</comment>
<evidence type="ECO:0000313" key="9">
    <source>
        <dbReference type="EMBL" id="BAL53770.1"/>
    </source>
</evidence>
<feature type="transmembrane region" description="Helical" evidence="7">
    <location>
        <begin position="393"/>
        <end position="416"/>
    </location>
</feature>
<keyword evidence="5 7" id="KW-1133">Transmembrane helix</keyword>
<dbReference type="Gene3D" id="1.20.1640.10">
    <property type="entry name" value="Multidrug efflux transporter AcrB transmembrane domain"/>
    <property type="match status" value="2"/>
</dbReference>
<dbReference type="PANTHER" id="PTHR33406">
    <property type="entry name" value="MEMBRANE PROTEIN MJ1562-RELATED"/>
    <property type="match status" value="1"/>
</dbReference>
<dbReference type="InterPro" id="IPR004869">
    <property type="entry name" value="MMPL_dom"/>
</dbReference>